<dbReference type="PANTHER" id="PTHR13381">
    <property type="entry name" value="RNA POLYMERASE II HOLOENZYME COMPONENT SRB7"/>
    <property type="match status" value="1"/>
</dbReference>
<comment type="similarity">
    <text evidence="2 8">Belongs to the Mediator complex subunit 21 family.</text>
</comment>
<evidence type="ECO:0000313" key="11">
    <source>
        <dbReference type="Proteomes" id="UP000289152"/>
    </source>
</evidence>
<evidence type="ECO:0000256" key="3">
    <source>
        <dbReference type="ARBA" id="ARBA00019691"/>
    </source>
</evidence>
<evidence type="ECO:0000256" key="6">
    <source>
        <dbReference type="ARBA" id="ARBA00023163"/>
    </source>
</evidence>
<dbReference type="InParanoid" id="A0A4Q1BFR7"/>
<dbReference type="SUPFAM" id="SSF140718">
    <property type="entry name" value="Mediator hinge subcomplex-like"/>
    <property type="match status" value="1"/>
</dbReference>
<keyword evidence="5 8" id="KW-0010">Activator</keyword>
<comment type="subunit">
    <text evidence="8">Component of the Mediator complex.</text>
</comment>
<feature type="coiled-coil region" evidence="9">
    <location>
        <begin position="100"/>
        <end position="138"/>
    </location>
</feature>
<evidence type="ECO:0000256" key="9">
    <source>
        <dbReference type="SAM" id="Coils"/>
    </source>
</evidence>
<keyword evidence="6 8" id="KW-0804">Transcription</keyword>
<comment type="subcellular location">
    <subcellularLocation>
        <location evidence="1 8">Nucleus</location>
    </subcellularLocation>
</comment>
<evidence type="ECO:0000256" key="8">
    <source>
        <dbReference type="RuleBase" id="RU366036"/>
    </source>
</evidence>
<evidence type="ECO:0000256" key="4">
    <source>
        <dbReference type="ARBA" id="ARBA00023015"/>
    </source>
</evidence>
<organism evidence="10 11">
    <name type="scientific">Tremella mesenterica</name>
    <name type="common">Jelly fungus</name>
    <dbReference type="NCBI Taxonomy" id="5217"/>
    <lineage>
        <taxon>Eukaryota</taxon>
        <taxon>Fungi</taxon>
        <taxon>Dikarya</taxon>
        <taxon>Basidiomycota</taxon>
        <taxon>Agaricomycotina</taxon>
        <taxon>Tremellomycetes</taxon>
        <taxon>Tremellales</taxon>
        <taxon>Tremellaceae</taxon>
        <taxon>Tremella</taxon>
    </lineage>
</organism>
<dbReference type="InterPro" id="IPR021384">
    <property type="entry name" value="Mediator_Med21"/>
</dbReference>
<evidence type="ECO:0000256" key="2">
    <source>
        <dbReference type="ARBA" id="ARBA00005770"/>
    </source>
</evidence>
<reference evidence="10 11" key="1">
    <citation type="submission" date="2016-06" db="EMBL/GenBank/DDBJ databases">
        <title>Evolution of pathogenesis and genome organization in the Tremellales.</title>
        <authorList>
            <person name="Cuomo C."/>
            <person name="Litvintseva A."/>
            <person name="Heitman J."/>
            <person name="Chen Y."/>
            <person name="Sun S."/>
            <person name="Springer D."/>
            <person name="Dromer F."/>
            <person name="Young S."/>
            <person name="Zeng Q."/>
            <person name="Chapman S."/>
            <person name="Gujja S."/>
            <person name="Saif S."/>
            <person name="Birren B."/>
        </authorList>
    </citation>
    <scope>NUCLEOTIDE SEQUENCE [LARGE SCALE GENOMIC DNA]</scope>
    <source>
        <strain evidence="10 11">ATCC 28783</strain>
    </source>
</reference>
<sequence>MLSEEISTDMDRITQLQDAILDLLTITHTSIEYITKRTQFEQTSLSIPQTLSTPLAAPREEYKESIQAFVADIVRRSQDIEKLIEALPKKDDSFARAARLQQLQDEMTIANAEYMKAVKQAEELLAELRSALAAALGNEGK</sequence>
<dbReference type="VEuPathDB" id="FungiDB:TREMEDRAFT_74703"/>
<keyword evidence="7 8" id="KW-0539">Nucleus</keyword>
<dbReference type="Pfam" id="PF11221">
    <property type="entry name" value="Med21"/>
    <property type="match status" value="1"/>
</dbReference>
<gene>
    <name evidence="10" type="ORF">M231_07511</name>
</gene>
<comment type="caution">
    <text evidence="10">The sequence shown here is derived from an EMBL/GenBank/DDBJ whole genome shotgun (WGS) entry which is preliminary data.</text>
</comment>
<evidence type="ECO:0000313" key="10">
    <source>
        <dbReference type="EMBL" id="RXK35233.1"/>
    </source>
</evidence>
<dbReference type="Proteomes" id="UP000289152">
    <property type="component" value="Unassembled WGS sequence"/>
</dbReference>
<proteinExistence type="inferred from homology"/>
<dbReference type="STRING" id="5217.A0A4Q1BFR7"/>
<name>A0A4Q1BFR7_TREME</name>
<dbReference type="PANTHER" id="PTHR13381:SF0">
    <property type="entry name" value="MEDIATOR OF RNA POLYMERASE II TRANSCRIPTION SUBUNIT 21"/>
    <property type="match status" value="1"/>
</dbReference>
<keyword evidence="4 8" id="KW-0805">Transcription regulation</keyword>
<dbReference type="Gene3D" id="6.10.280.10">
    <property type="entry name" value="Mediator complex, subunit Med21"/>
    <property type="match status" value="1"/>
</dbReference>
<dbReference type="GO" id="GO:0003712">
    <property type="term" value="F:transcription coregulator activity"/>
    <property type="evidence" value="ECO:0007669"/>
    <property type="project" value="TreeGrafter"/>
</dbReference>
<accession>A0A4Q1BFR7</accession>
<keyword evidence="9" id="KW-0175">Coiled coil</keyword>
<dbReference type="OrthoDB" id="526653at2759"/>
<evidence type="ECO:0000256" key="7">
    <source>
        <dbReference type="ARBA" id="ARBA00023242"/>
    </source>
</evidence>
<dbReference type="AlphaFoldDB" id="A0A4Q1BFR7"/>
<dbReference type="GO" id="GO:0016592">
    <property type="term" value="C:mediator complex"/>
    <property type="evidence" value="ECO:0007669"/>
    <property type="project" value="UniProtKB-UniRule"/>
</dbReference>
<dbReference type="GO" id="GO:0006357">
    <property type="term" value="P:regulation of transcription by RNA polymerase II"/>
    <property type="evidence" value="ECO:0007669"/>
    <property type="project" value="TreeGrafter"/>
</dbReference>
<protein>
    <recommendedName>
        <fullName evidence="3 8">Mediator of RNA polymerase II transcription subunit 21</fullName>
    </recommendedName>
</protein>
<dbReference type="EMBL" id="SDIL01000150">
    <property type="protein sequence ID" value="RXK35233.1"/>
    <property type="molecule type" value="Genomic_DNA"/>
</dbReference>
<dbReference type="InterPro" id="IPR037212">
    <property type="entry name" value="Med7/Med21-like"/>
</dbReference>
<evidence type="ECO:0000256" key="5">
    <source>
        <dbReference type="ARBA" id="ARBA00023159"/>
    </source>
</evidence>
<evidence type="ECO:0000256" key="1">
    <source>
        <dbReference type="ARBA" id="ARBA00004123"/>
    </source>
</evidence>
<comment type="function">
    <text evidence="8">Component of the Mediator complex, a coactivator involved in the regulated transcription of nearly all RNA polymerase II-dependent genes. Mediator functions as a bridge to convey information from gene-specific regulatory proteins to the basal RNA polymerase II transcription machinery. Mediator is recruited to promoters by direct interactions with regulatory proteins and serves as a scaffold for the assembly of a functional preinitiation complex with RNA polymerase II and the general transcription factors.</text>
</comment>
<keyword evidence="11" id="KW-1185">Reference proteome</keyword>